<dbReference type="GO" id="GO:0004674">
    <property type="term" value="F:protein serine/threonine kinase activity"/>
    <property type="evidence" value="ECO:0007669"/>
    <property type="project" value="UniProtKB-EC"/>
</dbReference>
<evidence type="ECO:0000259" key="6">
    <source>
        <dbReference type="PROSITE" id="PS50011"/>
    </source>
</evidence>
<gene>
    <name evidence="7" type="ORF">QWZ18_22270</name>
</gene>
<dbReference type="Pfam" id="PF00069">
    <property type="entry name" value="Pkinase"/>
    <property type="match status" value="1"/>
</dbReference>
<keyword evidence="3 7" id="KW-0418">Kinase</keyword>
<keyword evidence="1 7" id="KW-0808">Transferase</keyword>
<keyword evidence="8" id="KW-1185">Reference proteome</keyword>
<dbReference type="Proteomes" id="UP001244297">
    <property type="component" value="Unassembled WGS sequence"/>
</dbReference>
<dbReference type="PROSITE" id="PS00109">
    <property type="entry name" value="PROTEIN_KINASE_TYR"/>
    <property type="match status" value="1"/>
</dbReference>
<feature type="compositionally biased region" description="Basic and acidic residues" evidence="5">
    <location>
        <begin position="360"/>
        <end position="388"/>
    </location>
</feature>
<dbReference type="SUPFAM" id="SSF56112">
    <property type="entry name" value="Protein kinase-like (PK-like)"/>
    <property type="match status" value="1"/>
</dbReference>
<dbReference type="CDD" id="cd14014">
    <property type="entry name" value="STKc_PknB_like"/>
    <property type="match status" value="1"/>
</dbReference>
<reference evidence="8" key="1">
    <citation type="journal article" date="2019" name="Int. J. Syst. Evol. Microbiol.">
        <title>The Global Catalogue of Microorganisms (GCM) 10K type strain sequencing project: providing services to taxonomists for standard genome sequencing and annotation.</title>
        <authorList>
            <consortium name="The Broad Institute Genomics Platform"/>
            <consortium name="The Broad Institute Genome Sequencing Center for Infectious Disease"/>
            <person name="Wu L."/>
            <person name="Ma J."/>
        </authorList>
    </citation>
    <scope>NUCLEOTIDE SEQUENCE [LARGE SCALE GENOMIC DNA]</scope>
    <source>
        <strain evidence="8">CECT 7806</strain>
    </source>
</reference>
<evidence type="ECO:0000256" key="5">
    <source>
        <dbReference type="SAM" id="MobiDB-lite"/>
    </source>
</evidence>
<keyword evidence="2" id="KW-0547">Nucleotide-binding</keyword>
<sequence length="623" mass="66676">MSEETIVVTAPHGRLPPGTQLNGLYEVEAFITSGGMGDIYRGRAIVTRDAVAIKTIRPDMARNEMALSLFRKEASSLHNLHHEAIVRYFVFTNDPVLGIPYLAMEFVEGEALSDILRRGALGTGDIRVLMHRLALGLQAAHQHGIIHRDLSPDNILVPDGDVSRAKIIDFGIARSPLGDGTLIGSGFAGKINYVSPEQLGLYGGEVGPRSDIYSLGLVIAEAACGKHLDMGTSHVEVLEKRRRVPEISGIDPVLRQILQRMLQSNPKDRPASMAEIADWIPLPAGGSRGRPWGLVGLAAVLLLAAGGAAAYLTGILDPSTFHGARPSKPVAGPTDANNLPPHGLDPLSPPSDAGPSGTTTDRREPSEPDRHSGTGPDDAPHPGNEPRDTSAPGGSPPGEPTDKPTNPVRVASIDQVRDFLRDYSGGRCFFIAPVTVAVNDTTIEAYGATPATFMEFDEAFQRTLGFDPEINLRQVTAAQCPIVDFLARRSPAQRAVPQPSLTLKSDILRRGDELMARAETRPDRPVELLLISHDGIVHNLAGYVTRAGNTLNLRLRLMPAEQSADATPQLLMALASNRPLVSLQGALKGGPLTAERFARILGEEEAKGQITGVTMKHFKLTGG</sequence>
<protein>
    <submittedName>
        <fullName evidence="7">Serine/threonine-protein kinase</fullName>
        <ecNumber evidence="7">2.7.11.1</ecNumber>
    </submittedName>
</protein>
<keyword evidence="4" id="KW-0067">ATP-binding</keyword>
<evidence type="ECO:0000313" key="8">
    <source>
        <dbReference type="Proteomes" id="UP001244297"/>
    </source>
</evidence>
<feature type="domain" description="Protein kinase" evidence="6">
    <location>
        <begin position="25"/>
        <end position="280"/>
    </location>
</feature>
<proteinExistence type="predicted"/>
<dbReference type="PROSITE" id="PS50011">
    <property type="entry name" value="PROTEIN_KINASE_DOM"/>
    <property type="match status" value="1"/>
</dbReference>
<dbReference type="PANTHER" id="PTHR24348:SF22">
    <property type="entry name" value="NON-SPECIFIC SERINE_THREONINE PROTEIN KINASE"/>
    <property type="match status" value="1"/>
</dbReference>
<evidence type="ECO:0000313" key="7">
    <source>
        <dbReference type="EMBL" id="MDN3573336.1"/>
    </source>
</evidence>
<dbReference type="InterPro" id="IPR008266">
    <property type="entry name" value="Tyr_kinase_AS"/>
</dbReference>
<dbReference type="Gene3D" id="1.10.510.10">
    <property type="entry name" value="Transferase(Phosphotransferase) domain 1"/>
    <property type="match status" value="1"/>
</dbReference>
<evidence type="ECO:0000256" key="4">
    <source>
        <dbReference type="ARBA" id="ARBA00022840"/>
    </source>
</evidence>
<name>A0ABT8AU03_9HYPH</name>
<accession>A0ABT8AU03</accession>
<dbReference type="InterPro" id="IPR000719">
    <property type="entry name" value="Prot_kinase_dom"/>
</dbReference>
<organism evidence="7 8">
    <name type="scientific">Methylobacterium longum</name>
    <dbReference type="NCBI Taxonomy" id="767694"/>
    <lineage>
        <taxon>Bacteria</taxon>
        <taxon>Pseudomonadati</taxon>
        <taxon>Pseudomonadota</taxon>
        <taxon>Alphaproteobacteria</taxon>
        <taxon>Hyphomicrobiales</taxon>
        <taxon>Methylobacteriaceae</taxon>
        <taxon>Methylobacterium</taxon>
    </lineage>
</organism>
<evidence type="ECO:0000256" key="1">
    <source>
        <dbReference type="ARBA" id="ARBA00022679"/>
    </source>
</evidence>
<dbReference type="InterPro" id="IPR011009">
    <property type="entry name" value="Kinase-like_dom_sf"/>
</dbReference>
<evidence type="ECO:0000256" key="2">
    <source>
        <dbReference type="ARBA" id="ARBA00022741"/>
    </source>
</evidence>
<dbReference type="InterPro" id="IPR045269">
    <property type="entry name" value="Atg1-like"/>
</dbReference>
<dbReference type="PANTHER" id="PTHR24348">
    <property type="entry name" value="SERINE/THREONINE-PROTEIN KINASE UNC-51-RELATED"/>
    <property type="match status" value="1"/>
</dbReference>
<dbReference type="EC" id="2.7.11.1" evidence="7"/>
<dbReference type="Gene3D" id="3.30.200.20">
    <property type="entry name" value="Phosphorylase Kinase, domain 1"/>
    <property type="match status" value="1"/>
</dbReference>
<comment type="caution">
    <text evidence="7">The sequence shown here is derived from an EMBL/GenBank/DDBJ whole genome shotgun (WGS) entry which is preliminary data.</text>
</comment>
<feature type="region of interest" description="Disordered" evidence="5">
    <location>
        <begin position="325"/>
        <end position="409"/>
    </location>
</feature>
<evidence type="ECO:0000256" key="3">
    <source>
        <dbReference type="ARBA" id="ARBA00022777"/>
    </source>
</evidence>
<dbReference type="EMBL" id="JAUFPT010000073">
    <property type="protein sequence ID" value="MDN3573336.1"/>
    <property type="molecule type" value="Genomic_DNA"/>
</dbReference>
<dbReference type="RefSeq" id="WP_238291717.1">
    <property type="nucleotide sequence ID" value="NZ_BPQS01000044.1"/>
</dbReference>